<sequence>MDLELDGKIVLVVGGTGLIGSAVVRCLRAEGAIAISAARSASTDLQLDASDEHSVQAGIQQVMDMHGRIDGLVHAAAPSARTLDPAGNSDPARVMEAVQGKALGFLRMANAVLPHMRAAGSGRIVGVSGQNALVTGNIAGSVRNGALITIAKHLADEHVGTGIGINTVSPGIVSEHPATSVAPGGFGDTTPTQVAEVIAFLLSPRAAGLSGESMAIGHRVRGVVSL</sequence>
<proteinExistence type="inferred from homology"/>
<dbReference type="AlphaFoldDB" id="A0A365YJQ8"/>
<organism evidence="3 4">
    <name type="scientific">Glutamicibacter soli</name>
    <dbReference type="NCBI Taxonomy" id="453836"/>
    <lineage>
        <taxon>Bacteria</taxon>
        <taxon>Bacillati</taxon>
        <taxon>Actinomycetota</taxon>
        <taxon>Actinomycetes</taxon>
        <taxon>Micrococcales</taxon>
        <taxon>Micrococcaceae</taxon>
        <taxon>Glutamicibacter</taxon>
    </lineage>
</organism>
<dbReference type="PANTHER" id="PTHR42760:SF133">
    <property type="entry name" value="3-OXOACYL-[ACYL-CARRIER-PROTEIN] REDUCTASE"/>
    <property type="match status" value="1"/>
</dbReference>
<comment type="similarity">
    <text evidence="1">Belongs to the short-chain dehydrogenases/reductases (SDR) family.</text>
</comment>
<protein>
    <submittedName>
        <fullName evidence="3">Dehydrogenase</fullName>
    </submittedName>
</protein>
<evidence type="ECO:0000256" key="1">
    <source>
        <dbReference type="ARBA" id="ARBA00006484"/>
    </source>
</evidence>
<dbReference type="InterPro" id="IPR002347">
    <property type="entry name" value="SDR_fam"/>
</dbReference>
<keyword evidence="2" id="KW-0560">Oxidoreductase</keyword>
<evidence type="ECO:0000313" key="4">
    <source>
        <dbReference type="Proteomes" id="UP000252167"/>
    </source>
</evidence>
<name>A0A365YJQ8_9MICC</name>
<dbReference type="Pfam" id="PF13561">
    <property type="entry name" value="adh_short_C2"/>
    <property type="match status" value="1"/>
</dbReference>
<reference evidence="3 4" key="1">
    <citation type="submission" date="2018-01" db="EMBL/GenBank/DDBJ databases">
        <title>Glutamicibacter soli strain NHPC-3 Whole genome sequence and assembly.</title>
        <authorList>
            <person name="Choudhury P."/>
            <person name="Gupta D."/>
            <person name="Sengupta K."/>
            <person name="Jawed A."/>
            <person name="Sultana N."/>
            <person name="Saha P."/>
        </authorList>
    </citation>
    <scope>NUCLEOTIDE SEQUENCE [LARGE SCALE GENOMIC DNA]</scope>
    <source>
        <strain evidence="3 4">NHPC-3</strain>
    </source>
</reference>
<dbReference type="PRINTS" id="PR00081">
    <property type="entry name" value="GDHRDH"/>
</dbReference>
<dbReference type="EMBL" id="POAF01000002">
    <property type="protein sequence ID" value="RBM02858.1"/>
    <property type="molecule type" value="Genomic_DNA"/>
</dbReference>
<dbReference type="Proteomes" id="UP000252167">
    <property type="component" value="Unassembled WGS sequence"/>
</dbReference>
<dbReference type="PANTHER" id="PTHR42760">
    <property type="entry name" value="SHORT-CHAIN DEHYDROGENASES/REDUCTASES FAMILY MEMBER"/>
    <property type="match status" value="1"/>
</dbReference>
<dbReference type="GO" id="GO:0016616">
    <property type="term" value="F:oxidoreductase activity, acting on the CH-OH group of donors, NAD or NADP as acceptor"/>
    <property type="evidence" value="ECO:0007669"/>
    <property type="project" value="TreeGrafter"/>
</dbReference>
<dbReference type="RefSeq" id="WP_113606766.1">
    <property type="nucleotide sequence ID" value="NZ_POAF01000002.1"/>
</dbReference>
<dbReference type="SUPFAM" id="SSF51735">
    <property type="entry name" value="NAD(P)-binding Rossmann-fold domains"/>
    <property type="match status" value="1"/>
</dbReference>
<accession>A0A365YJQ8</accession>
<comment type="caution">
    <text evidence="3">The sequence shown here is derived from an EMBL/GenBank/DDBJ whole genome shotgun (WGS) entry which is preliminary data.</text>
</comment>
<keyword evidence="4" id="KW-1185">Reference proteome</keyword>
<dbReference type="CDD" id="cd05233">
    <property type="entry name" value="SDR_c"/>
    <property type="match status" value="1"/>
</dbReference>
<evidence type="ECO:0000256" key="2">
    <source>
        <dbReference type="ARBA" id="ARBA00023002"/>
    </source>
</evidence>
<dbReference type="Gene3D" id="3.40.50.720">
    <property type="entry name" value="NAD(P)-binding Rossmann-like Domain"/>
    <property type="match status" value="1"/>
</dbReference>
<evidence type="ECO:0000313" key="3">
    <source>
        <dbReference type="EMBL" id="RBM02858.1"/>
    </source>
</evidence>
<dbReference type="InterPro" id="IPR036291">
    <property type="entry name" value="NAD(P)-bd_dom_sf"/>
</dbReference>
<gene>
    <name evidence="3" type="ORF">C1H84_05375</name>
</gene>